<proteinExistence type="predicted"/>
<sequence length="127" mass="13261">MSPGSARVGPSRPIGRAPARRGAGPRSPRPLPPPRAPVGFPEESHHRASAAAALTPSRPRPPRRPGPGPWCHLAAARPPARPRRHLLGSTPRSRRPRGAVDATLAPTPPGRLGVTTPAFQARTLAPG</sequence>
<dbReference type="Proteomes" id="UP001162501">
    <property type="component" value="Chromosome 8"/>
</dbReference>
<name>A0ACB0FKX0_RANTA</name>
<accession>A0ACB0FKX0</accession>
<evidence type="ECO:0000313" key="2">
    <source>
        <dbReference type="Proteomes" id="UP001162501"/>
    </source>
</evidence>
<reference evidence="1" key="1">
    <citation type="submission" date="2023-05" db="EMBL/GenBank/DDBJ databases">
        <authorList>
            <consortium name="ELIXIR-Norway"/>
        </authorList>
    </citation>
    <scope>NUCLEOTIDE SEQUENCE</scope>
</reference>
<organism evidence="1 2">
    <name type="scientific">Rangifer tarandus platyrhynchus</name>
    <name type="common">Svalbard reindeer</name>
    <dbReference type="NCBI Taxonomy" id="3082113"/>
    <lineage>
        <taxon>Eukaryota</taxon>
        <taxon>Metazoa</taxon>
        <taxon>Chordata</taxon>
        <taxon>Craniata</taxon>
        <taxon>Vertebrata</taxon>
        <taxon>Euteleostomi</taxon>
        <taxon>Mammalia</taxon>
        <taxon>Eutheria</taxon>
        <taxon>Laurasiatheria</taxon>
        <taxon>Artiodactyla</taxon>
        <taxon>Ruminantia</taxon>
        <taxon>Pecora</taxon>
        <taxon>Cervidae</taxon>
        <taxon>Odocoileinae</taxon>
        <taxon>Rangifer</taxon>
    </lineage>
</organism>
<protein>
    <submittedName>
        <fullName evidence="1">Uncharacterized protein</fullName>
    </submittedName>
</protein>
<dbReference type="EMBL" id="OX596092">
    <property type="protein sequence ID" value="CAI9713413.1"/>
    <property type="molecule type" value="Genomic_DNA"/>
</dbReference>
<gene>
    <name evidence="1" type="ORF">MRATA1EN3_LOCUS24626</name>
</gene>
<evidence type="ECO:0000313" key="1">
    <source>
        <dbReference type="EMBL" id="CAI9713413.1"/>
    </source>
</evidence>